<evidence type="ECO:0000313" key="11">
    <source>
        <dbReference type="Proteomes" id="UP000256405"/>
    </source>
</evidence>
<keyword evidence="7 8" id="KW-0472">Membrane</keyword>
<dbReference type="GO" id="GO:0005886">
    <property type="term" value="C:plasma membrane"/>
    <property type="evidence" value="ECO:0007669"/>
    <property type="project" value="UniProtKB-SubCell"/>
</dbReference>
<feature type="transmembrane region" description="Helical" evidence="8">
    <location>
        <begin position="259"/>
        <end position="280"/>
    </location>
</feature>
<dbReference type="EMBL" id="QUNF01000007">
    <property type="protein sequence ID" value="REG90413.1"/>
    <property type="molecule type" value="Genomic_DNA"/>
</dbReference>
<evidence type="ECO:0000313" key="10">
    <source>
        <dbReference type="EMBL" id="REG90413.1"/>
    </source>
</evidence>
<feature type="transmembrane region" description="Helical" evidence="8">
    <location>
        <begin position="292"/>
        <end position="314"/>
    </location>
</feature>
<proteinExistence type="predicted"/>
<evidence type="ECO:0000256" key="4">
    <source>
        <dbReference type="ARBA" id="ARBA00022679"/>
    </source>
</evidence>
<keyword evidence="3" id="KW-0328">Glycosyltransferase</keyword>
<feature type="transmembrane region" description="Helical" evidence="8">
    <location>
        <begin position="84"/>
        <end position="104"/>
    </location>
</feature>
<feature type="transmembrane region" description="Helical" evidence="8">
    <location>
        <begin position="116"/>
        <end position="149"/>
    </location>
</feature>
<gene>
    <name evidence="10" type="ORF">C8N25_107153</name>
</gene>
<feature type="domain" description="Glycosyltransferase RgtA/B/C/D-like" evidence="9">
    <location>
        <begin position="63"/>
        <end position="225"/>
    </location>
</feature>
<dbReference type="PANTHER" id="PTHR33908">
    <property type="entry name" value="MANNOSYLTRANSFERASE YKCB-RELATED"/>
    <property type="match status" value="1"/>
</dbReference>
<feature type="transmembrane region" description="Helical" evidence="8">
    <location>
        <begin position="12"/>
        <end position="33"/>
    </location>
</feature>
<dbReference type="RefSeq" id="WP_086543613.1">
    <property type="nucleotide sequence ID" value="NZ_MSSW01000081.1"/>
</dbReference>
<organism evidence="10 11">
    <name type="scientific">Algoriphagus antarcticus</name>
    <dbReference type="NCBI Taxonomy" id="238540"/>
    <lineage>
        <taxon>Bacteria</taxon>
        <taxon>Pseudomonadati</taxon>
        <taxon>Bacteroidota</taxon>
        <taxon>Cytophagia</taxon>
        <taxon>Cytophagales</taxon>
        <taxon>Cyclobacteriaceae</taxon>
        <taxon>Algoriphagus</taxon>
    </lineage>
</organism>
<evidence type="ECO:0000256" key="8">
    <source>
        <dbReference type="SAM" id="Phobius"/>
    </source>
</evidence>
<evidence type="ECO:0000256" key="5">
    <source>
        <dbReference type="ARBA" id="ARBA00022692"/>
    </source>
</evidence>
<dbReference type="GO" id="GO:0010041">
    <property type="term" value="P:response to iron(III) ion"/>
    <property type="evidence" value="ECO:0007669"/>
    <property type="project" value="TreeGrafter"/>
</dbReference>
<name>A0A3E0DY74_9BACT</name>
<dbReference type="PANTHER" id="PTHR33908:SF3">
    <property type="entry name" value="UNDECAPRENYL PHOSPHATE-ALPHA-4-AMINO-4-DEOXY-L-ARABINOSE ARABINOSYL TRANSFERASE"/>
    <property type="match status" value="1"/>
</dbReference>
<dbReference type="InterPro" id="IPR050297">
    <property type="entry name" value="LipidA_mod_glycosyltrf_83"/>
</dbReference>
<dbReference type="InterPro" id="IPR038731">
    <property type="entry name" value="RgtA/B/C-like"/>
</dbReference>
<comment type="caution">
    <text evidence="10">The sequence shown here is derived from an EMBL/GenBank/DDBJ whole genome shotgun (WGS) entry which is preliminary data.</text>
</comment>
<evidence type="ECO:0000256" key="7">
    <source>
        <dbReference type="ARBA" id="ARBA00023136"/>
    </source>
</evidence>
<evidence type="ECO:0000256" key="3">
    <source>
        <dbReference type="ARBA" id="ARBA00022676"/>
    </source>
</evidence>
<feature type="transmembrane region" description="Helical" evidence="8">
    <location>
        <begin position="403"/>
        <end position="423"/>
    </location>
</feature>
<keyword evidence="4 10" id="KW-0808">Transferase</keyword>
<protein>
    <submittedName>
        <fullName evidence="10">4-amino-4-deoxy-L-arabinose transferase-like glycosyltransferase</fullName>
    </submittedName>
</protein>
<keyword evidence="11" id="KW-1185">Reference proteome</keyword>
<reference evidence="10 11" key="1">
    <citation type="submission" date="2018-08" db="EMBL/GenBank/DDBJ databases">
        <title>Genomic Encyclopedia of Archaeal and Bacterial Type Strains, Phase II (KMG-II): from individual species to whole genera.</title>
        <authorList>
            <person name="Goeker M."/>
        </authorList>
    </citation>
    <scope>NUCLEOTIDE SEQUENCE [LARGE SCALE GENOMIC DNA]</scope>
    <source>
        <strain evidence="10 11">DSM 15986</strain>
    </source>
</reference>
<feature type="transmembrane region" description="Helical" evidence="8">
    <location>
        <begin position="169"/>
        <end position="194"/>
    </location>
</feature>
<keyword evidence="2" id="KW-1003">Cell membrane</keyword>
<dbReference type="Proteomes" id="UP000256405">
    <property type="component" value="Unassembled WGS sequence"/>
</dbReference>
<dbReference type="GO" id="GO:0016763">
    <property type="term" value="F:pentosyltransferase activity"/>
    <property type="evidence" value="ECO:0007669"/>
    <property type="project" value="TreeGrafter"/>
</dbReference>
<sequence length="517" mass="59616">MKLYNQKWFPFTFMAFGLILHFLAIGSFSIYILDETKNATAALEMMRNNEWILPTFNGMPRFDKPPLHYFFFILSYKIFGVNPIAARFFPALAGWICFMIVYVYSSKSFGRKAGFFAGLALLSSIHWIVQFHLAVPDPFLILFIFLALINYERFVSSDFRSKYYLRLSALFLAFATLSKGPVAIVLVGLTVLLFMLLDTKPFKLHFKAIVDQKAWIIFLIVALPWFVLISWKTNGVWLVEFIFQHNLNRFSAPMEGHGGGFYLSLLFVFIGFLPNTLVLFSAIRKAFLYHRLPAVISLSIIFSFVTIIFFMFSGTKLPNYTAPIYPLLALIVGWYFSFEQSQRFKWPSYLCSLLILILPIGLYFSFKWVEVKEIDAISGWFMVPALVGFISLFLALSKKWELAWIMSNFGFVAFTALLIIQAFPSIDSKNPVINSERIWKDSLRVFHFRSFNPAFVFNMNREIPAVERHILQLKSGDLILTNKESLPDFKELQVDASQVFEGGDLFENSVTIILRVD</sequence>
<feature type="transmembrane region" description="Helical" evidence="8">
    <location>
        <begin position="349"/>
        <end position="366"/>
    </location>
</feature>
<comment type="subcellular location">
    <subcellularLocation>
        <location evidence="1">Cell membrane</location>
        <topology evidence="1">Multi-pass membrane protein</topology>
    </subcellularLocation>
</comment>
<accession>A0A3E0DY74</accession>
<dbReference type="OrthoDB" id="9792789at2"/>
<dbReference type="GO" id="GO:0009103">
    <property type="term" value="P:lipopolysaccharide biosynthetic process"/>
    <property type="evidence" value="ECO:0007669"/>
    <property type="project" value="UniProtKB-ARBA"/>
</dbReference>
<evidence type="ECO:0000256" key="1">
    <source>
        <dbReference type="ARBA" id="ARBA00004651"/>
    </source>
</evidence>
<evidence type="ECO:0000256" key="6">
    <source>
        <dbReference type="ARBA" id="ARBA00022989"/>
    </source>
</evidence>
<feature type="transmembrane region" description="Helical" evidence="8">
    <location>
        <begin position="378"/>
        <end position="396"/>
    </location>
</feature>
<feature type="transmembrane region" description="Helical" evidence="8">
    <location>
        <begin position="320"/>
        <end position="337"/>
    </location>
</feature>
<keyword evidence="5 8" id="KW-0812">Transmembrane</keyword>
<evidence type="ECO:0000259" key="9">
    <source>
        <dbReference type="Pfam" id="PF13231"/>
    </source>
</evidence>
<feature type="transmembrane region" description="Helical" evidence="8">
    <location>
        <begin position="215"/>
        <end position="239"/>
    </location>
</feature>
<evidence type="ECO:0000256" key="2">
    <source>
        <dbReference type="ARBA" id="ARBA00022475"/>
    </source>
</evidence>
<keyword evidence="6 8" id="KW-1133">Transmembrane helix</keyword>
<dbReference type="Pfam" id="PF13231">
    <property type="entry name" value="PMT_2"/>
    <property type="match status" value="1"/>
</dbReference>
<dbReference type="AlphaFoldDB" id="A0A3E0DY74"/>